<sequence length="537" mass="60072">MDKMSWLDNVVAWISPEAGAKRAAWRATYNELRNYDAGNNSRLNAGWRAANYSAEMTDRTSRDTIRARARDLERNSDIANSLVSAYKRNVIGAGYNLQAKTKNAKLNADIEKLWKKWCKARNCDVTGTQTLNQILRMAVTRKKVDGGILFVKVYTNDGMIPFKLQMIEVDELDTLQVGETAGGNRIVGGIEYNKYNKPVAYWIRQYGIDGFSLEQPRRIDANDVIFYYTKRRPSQIREMSDMSQTATRIRDTNEFMTAVSVKERIAACLSVFIKKQLPTVGIGRNAATENVGKHEYDGKTLTPGMIKELNAGDEVQVVNPTGQGSDATSFTKLQQRMIGAGQGLSYEATSRDMSETNYASARQGAIEDEMTYQEEVEAILAILDEIYETFVISCYLAGLIKVNGDFWTKKDDYLEHGWIKSPKKWIDPLKESSANKTALNTGQKTYKEIAAENGRDWKQQIDDNLEVIEYAKKKGYDLGGVIFDGKLGSEKEEPKPEPPKPDDQTGDGQEEGTNDDDKGTQSGDGKEGQSASDEGQE</sequence>
<feature type="region of interest" description="Disordered" evidence="1">
    <location>
        <begin position="484"/>
        <end position="537"/>
    </location>
</feature>
<feature type="compositionally biased region" description="Acidic residues" evidence="1">
    <location>
        <begin position="504"/>
        <end position="514"/>
    </location>
</feature>
<dbReference type="InterPro" id="IPR006429">
    <property type="entry name" value="Phage_lambda_portal"/>
</dbReference>
<feature type="compositionally biased region" description="Basic and acidic residues" evidence="1">
    <location>
        <begin position="487"/>
        <end position="503"/>
    </location>
</feature>
<accession>A0A8S5PKV7</accession>
<dbReference type="Pfam" id="PF05136">
    <property type="entry name" value="Phage_portal_2"/>
    <property type="match status" value="1"/>
</dbReference>
<evidence type="ECO:0000313" key="2">
    <source>
        <dbReference type="EMBL" id="DAE07823.1"/>
    </source>
</evidence>
<proteinExistence type="predicted"/>
<protein>
    <submittedName>
        <fullName evidence="2">Portal protein</fullName>
    </submittedName>
</protein>
<dbReference type="EMBL" id="BK015458">
    <property type="protein sequence ID" value="DAE07823.1"/>
    <property type="molecule type" value="Genomic_DNA"/>
</dbReference>
<evidence type="ECO:0000256" key="1">
    <source>
        <dbReference type="SAM" id="MobiDB-lite"/>
    </source>
</evidence>
<dbReference type="NCBIfam" id="TIGR01539">
    <property type="entry name" value="portal_lambda"/>
    <property type="match status" value="1"/>
</dbReference>
<dbReference type="GO" id="GO:0019068">
    <property type="term" value="P:virion assembly"/>
    <property type="evidence" value="ECO:0007669"/>
    <property type="project" value="InterPro"/>
</dbReference>
<organism evidence="2">
    <name type="scientific">Caudovirales sp. ctIsq18</name>
    <dbReference type="NCBI Taxonomy" id="2825762"/>
    <lineage>
        <taxon>Viruses</taxon>
        <taxon>Duplodnaviria</taxon>
        <taxon>Heunggongvirae</taxon>
        <taxon>Uroviricota</taxon>
        <taxon>Caudoviricetes</taxon>
    </lineage>
</organism>
<reference evidence="2" key="1">
    <citation type="journal article" date="2021" name="Proc. Natl. Acad. Sci. U.S.A.">
        <title>A Catalog of Tens of Thousands of Viruses from Human Metagenomes Reveals Hidden Associations with Chronic Diseases.</title>
        <authorList>
            <person name="Tisza M.J."/>
            <person name="Buck C.B."/>
        </authorList>
    </citation>
    <scope>NUCLEOTIDE SEQUENCE</scope>
    <source>
        <strain evidence="2">CtIsq18</strain>
    </source>
</reference>
<name>A0A8S5PKV7_9CAUD</name>
<dbReference type="GO" id="GO:0005198">
    <property type="term" value="F:structural molecule activity"/>
    <property type="evidence" value="ECO:0007669"/>
    <property type="project" value="InterPro"/>
</dbReference>
<feature type="compositionally biased region" description="Basic and acidic residues" evidence="1">
    <location>
        <begin position="515"/>
        <end position="527"/>
    </location>
</feature>